<dbReference type="EMBL" id="CP053564">
    <property type="protein sequence ID" value="QJY50182.1"/>
    <property type="molecule type" value="Genomic_DNA"/>
</dbReference>
<dbReference type="AlphaFoldDB" id="A0A6M6JUF7"/>
<dbReference type="Proteomes" id="UP000505377">
    <property type="component" value="Chromosome"/>
</dbReference>
<protein>
    <submittedName>
        <fullName evidence="1">Helix-turn-helix domain-containing protein</fullName>
    </submittedName>
</protein>
<accession>A0A6M6JUF7</accession>
<organism evidence="1 2">
    <name type="scientific">Pseudonocardia broussonetiae</name>
    <dbReference type="NCBI Taxonomy" id="2736640"/>
    <lineage>
        <taxon>Bacteria</taxon>
        <taxon>Bacillati</taxon>
        <taxon>Actinomycetota</taxon>
        <taxon>Actinomycetes</taxon>
        <taxon>Pseudonocardiales</taxon>
        <taxon>Pseudonocardiaceae</taxon>
        <taxon>Pseudonocardia</taxon>
    </lineage>
</organism>
<sequence length="83" mass="9273">MTCPRRQRRLTSMSDATKVAAAASSRDPAVGLAAVASLRGLLESLEELQVSNARDQGWSWQQIAEVLRVSRQAVHKKYRRFGF</sequence>
<reference evidence="1 2" key="1">
    <citation type="submission" date="2020-05" db="EMBL/GenBank/DDBJ databases">
        <authorList>
            <person name="Mo P."/>
        </authorList>
    </citation>
    <scope>NUCLEOTIDE SEQUENCE [LARGE SCALE GENOMIC DNA]</scope>
    <source>
        <strain evidence="1 2">Gen01</strain>
    </source>
</reference>
<evidence type="ECO:0000313" key="1">
    <source>
        <dbReference type="EMBL" id="QJY50182.1"/>
    </source>
</evidence>
<keyword evidence="2" id="KW-1185">Reference proteome</keyword>
<gene>
    <name evidence="1" type="ORF">HOP40_34160</name>
</gene>
<name>A0A6M6JUF7_9PSEU</name>
<dbReference type="KEGG" id="pbro:HOP40_34160"/>
<evidence type="ECO:0000313" key="2">
    <source>
        <dbReference type="Proteomes" id="UP000505377"/>
    </source>
</evidence>
<proteinExistence type="predicted"/>
<dbReference type="Pfam" id="PF13384">
    <property type="entry name" value="HTH_23"/>
    <property type="match status" value="1"/>
</dbReference>